<keyword evidence="6" id="KW-0812">Transmembrane</keyword>
<comment type="caution">
    <text evidence="9">The sequence shown here is derived from an EMBL/GenBank/DDBJ whole genome shotgun (WGS) entry which is preliminary data.</text>
</comment>
<proteinExistence type="predicted"/>
<dbReference type="InterPro" id="IPR013783">
    <property type="entry name" value="Ig-like_fold"/>
</dbReference>
<dbReference type="Pfam" id="PF20674">
    <property type="entry name" value="SpaA_3"/>
    <property type="match status" value="1"/>
</dbReference>
<keyword evidence="3 7" id="KW-0732">Signal</keyword>
<dbReference type="InterPro" id="IPR041033">
    <property type="entry name" value="SpaA_PFL_dom_1"/>
</dbReference>
<keyword evidence="6" id="KW-1133">Transmembrane helix</keyword>
<dbReference type="PROSITE" id="PS50847">
    <property type="entry name" value="GRAM_POS_ANCHORING"/>
    <property type="match status" value="1"/>
</dbReference>
<evidence type="ECO:0000256" key="2">
    <source>
        <dbReference type="ARBA" id="ARBA00022525"/>
    </source>
</evidence>
<dbReference type="EMBL" id="RCUY01000001">
    <property type="protein sequence ID" value="RLP84735.1"/>
    <property type="molecule type" value="Genomic_DNA"/>
</dbReference>
<evidence type="ECO:0000256" key="4">
    <source>
        <dbReference type="ARBA" id="ARBA00023088"/>
    </source>
</evidence>
<dbReference type="GO" id="GO:0005975">
    <property type="term" value="P:carbohydrate metabolic process"/>
    <property type="evidence" value="ECO:0007669"/>
    <property type="project" value="UniProtKB-ARBA"/>
</dbReference>
<feature type="chain" id="PRO_5018229403" description="Gram-positive cocci surface proteins LPxTG domain-containing protein" evidence="7">
    <location>
        <begin position="25"/>
        <end position="545"/>
    </location>
</feature>
<feature type="signal peptide" evidence="7">
    <location>
        <begin position="1"/>
        <end position="24"/>
    </location>
</feature>
<dbReference type="Proteomes" id="UP000269438">
    <property type="component" value="Unassembled WGS sequence"/>
</dbReference>
<keyword evidence="6" id="KW-0472">Membrane</keyword>
<feature type="compositionally biased region" description="Pro residues" evidence="5">
    <location>
        <begin position="471"/>
        <end position="508"/>
    </location>
</feature>
<evidence type="ECO:0000256" key="1">
    <source>
        <dbReference type="ARBA" id="ARBA00022512"/>
    </source>
</evidence>
<keyword evidence="4" id="KW-0572">Peptidoglycan-anchor</keyword>
<keyword evidence="2" id="KW-0964">Secreted</keyword>
<organism evidence="9 10">
    <name type="scientific">Mycetocola lacteus</name>
    <dbReference type="NCBI Taxonomy" id="76637"/>
    <lineage>
        <taxon>Bacteria</taxon>
        <taxon>Bacillati</taxon>
        <taxon>Actinomycetota</taxon>
        <taxon>Actinomycetes</taxon>
        <taxon>Micrococcales</taxon>
        <taxon>Microbacteriaceae</taxon>
        <taxon>Mycetocola</taxon>
    </lineage>
</organism>
<name>A0A3L7AXS1_9MICO</name>
<dbReference type="InterPro" id="IPR019931">
    <property type="entry name" value="LPXTG_anchor"/>
</dbReference>
<evidence type="ECO:0000256" key="7">
    <source>
        <dbReference type="SAM" id="SignalP"/>
    </source>
</evidence>
<gene>
    <name evidence="9" type="ORF">D9V34_01700</name>
</gene>
<evidence type="ECO:0000313" key="10">
    <source>
        <dbReference type="Proteomes" id="UP000269438"/>
    </source>
</evidence>
<dbReference type="AlphaFoldDB" id="A0A3L7AXS1"/>
<protein>
    <recommendedName>
        <fullName evidence="8">Gram-positive cocci surface proteins LPxTG domain-containing protein</fullName>
    </recommendedName>
</protein>
<evidence type="ECO:0000259" key="8">
    <source>
        <dbReference type="PROSITE" id="PS50847"/>
    </source>
</evidence>
<evidence type="ECO:0000256" key="5">
    <source>
        <dbReference type="SAM" id="MobiDB-lite"/>
    </source>
</evidence>
<reference evidence="9 10" key="1">
    <citation type="submission" date="2018-10" db="EMBL/GenBank/DDBJ databases">
        <authorList>
            <person name="Li J."/>
        </authorList>
    </citation>
    <scope>NUCLEOTIDE SEQUENCE [LARGE SCALE GENOMIC DNA]</scope>
    <source>
        <strain evidence="9 10">JCM 11654</strain>
    </source>
</reference>
<dbReference type="InterPro" id="IPR048834">
    <property type="entry name" value="SpaA_pre-album"/>
</dbReference>
<evidence type="ECO:0000256" key="6">
    <source>
        <dbReference type="SAM" id="Phobius"/>
    </source>
</evidence>
<evidence type="ECO:0000313" key="9">
    <source>
        <dbReference type="EMBL" id="RLP84735.1"/>
    </source>
</evidence>
<accession>A0A3L7AXS1</accession>
<dbReference type="Pfam" id="PF17802">
    <property type="entry name" value="SpaA"/>
    <property type="match status" value="1"/>
</dbReference>
<keyword evidence="10" id="KW-1185">Reference proteome</keyword>
<dbReference type="Gene3D" id="2.60.40.10">
    <property type="entry name" value="Immunoglobulins"/>
    <property type="match status" value="1"/>
</dbReference>
<keyword evidence="1" id="KW-0134">Cell wall</keyword>
<feature type="domain" description="Gram-positive cocci surface proteins LPxTG" evidence="8">
    <location>
        <begin position="511"/>
        <end position="545"/>
    </location>
</feature>
<evidence type="ECO:0000256" key="3">
    <source>
        <dbReference type="ARBA" id="ARBA00022729"/>
    </source>
</evidence>
<sequence length="545" mass="55668">MTGGILAAFATLSIGLAVPASVQAAEPQPQGCGYGTGGPLAETICWLDMAQFDSAQAQTPQGQAMSVDLPGGVTMSFTARLAAGADGLRPLAPAALPTWSGTPIGNSAYVGTPGKPALYQVPGRNGGWLGEVTLDNISVSRNGVPQTAGYAFVMADAESSNKFEGLRFTSTSPIAQIANITPAGYQPACGAKLSGLGTNQVTCMGQGVRNAGDIVTSTESPTRVSIALHNDNDPVGNVNTTRQGMAFGVMFSKVQVTKVVESRYDSTDQFTVSTTEASTGAAIGRATTTGTETGATTGESTILTQVDGTNVTFAEKISGDTGATLDHYRSQWACTRNGNAVPADQLAEGGTAATVTLSVSVGDFVACTVTNTAKLGSVTWNKVDRDSQRLAGSEWALTSPDGTVTTIVDNGAVDENPAVGELSVSGLPWGQYRLEETRAPEGFERMTDVLTWNVDGEHQAVALGDIVNLPSQPPVPSDPPSTPPAVPPTPTVPPTTPPGSPTPTPSTPPGLASTGAEGVLPMVLVGGIALLAGIGLTIRRRAQRG</sequence>
<feature type="transmembrane region" description="Helical" evidence="6">
    <location>
        <begin position="518"/>
        <end position="538"/>
    </location>
</feature>
<feature type="region of interest" description="Disordered" evidence="5">
    <location>
        <begin position="469"/>
        <end position="514"/>
    </location>
</feature>